<organism evidence="1 2">
    <name type="scientific">Methylobacterium oryzae CBMB20</name>
    <dbReference type="NCBI Taxonomy" id="693986"/>
    <lineage>
        <taxon>Bacteria</taxon>
        <taxon>Pseudomonadati</taxon>
        <taxon>Pseudomonadota</taxon>
        <taxon>Alphaproteobacteria</taxon>
        <taxon>Hyphomicrobiales</taxon>
        <taxon>Methylobacteriaceae</taxon>
        <taxon>Methylobacterium</taxon>
    </lineage>
</organism>
<protein>
    <submittedName>
        <fullName evidence="1">Protein of unassigned function</fullName>
    </submittedName>
</protein>
<accession>A0A089NLE9</accession>
<name>A0A089NLE9_9HYPH</name>
<dbReference type="KEGG" id="mor:MOC_0966"/>
<evidence type="ECO:0000313" key="2">
    <source>
        <dbReference type="Proteomes" id="UP000029492"/>
    </source>
</evidence>
<proteinExistence type="predicted"/>
<dbReference type="EMBL" id="CP003811">
    <property type="protein sequence ID" value="AIQ88721.1"/>
    <property type="molecule type" value="Genomic_DNA"/>
</dbReference>
<dbReference type="Proteomes" id="UP000029492">
    <property type="component" value="Chromosome"/>
</dbReference>
<dbReference type="AlphaFoldDB" id="A0A089NLE9"/>
<reference evidence="1 2" key="1">
    <citation type="journal article" date="2014" name="PLoS ONE">
        <title>Genome Information of Methylobacterium oryzae, a Plant-Probiotic Methylotroph in the Phyllosphere.</title>
        <authorList>
            <person name="Kwak M.J."/>
            <person name="Jeong H."/>
            <person name="Madhaiyan M."/>
            <person name="Lee Y."/>
            <person name="Sa T.M."/>
            <person name="Oh T.K."/>
            <person name="Kim J.F."/>
        </authorList>
    </citation>
    <scope>NUCLEOTIDE SEQUENCE [LARGE SCALE GENOMIC DNA]</scope>
    <source>
        <strain evidence="1 2">CBMB20</strain>
    </source>
</reference>
<gene>
    <name evidence="1" type="ORF">MOC_0966</name>
</gene>
<dbReference type="STRING" id="693986.MOC_0966"/>
<dbReference type="HOGENOM" id="CLU_3218538_0_0_5"/>
<keyword evidence="2" id="KW-1185">Reference proteome</keyword>
<sequence length="44" mass="4679">MVAALRAQAQALGLGYSAHLRSQLTTISRKPNDILKATREAVSA</sequence>
<evidence type="ECO:0000313" key="1">
    <source>
        <dbReference type="EMBL" id="AIQ88721.1"/>
    </source>
</evidence>